<evidence type="ECO:0000256" key="1">
    <source>
        <dbReference type="ARBA" id="ARBA00004651"/>
    </source>
</evidence>
<dbReference type="EMBL" id="CDMK01000001">
    <property type="protein sequence ID" value="CRI34146.1"/>
    <property type="molecule type" value="Genomic_DNA"/>
</dbReference>
<organism evidence="6 7">
    <name type="scientific">Helicobacter heilmannii</name>
    <dbReference type="NCBI Taxonomy" id="35817"/>
    <lineage>
        <taxon>Bacteria</taxon>
        <taxon>Pseudomonadati</taxon>
        <taxon>Campylobacterota</taxon>
        <taxon>Epsilonproteobacteria</taxon>
        <taxon>Campylobacterales</taxon>
        <taxon>Helicobacteraceae</taxon>
        <taxon>Helicobacter</taxon>
    </lineage>
</organism>
<accession>A0A0K2XPH7</accession>
<protein>
    <submittedName>
        <fullName evidence="6">Permease YjgP/YjgQ</fullName>
    </submittedName>
</protein>
<dbReference type="RefSeq" id="WP_015106233.1">
    <property type="nucleotide sequence ID" value="NZ_AP026684.1"/>
</dbReference>
<dbReference type="GO" id="GO:0015920">
    <property type="term" value="P:lipopolysaccharide transport"/>
    <property type="evidence" value="ECO:0007669"/>
    <property type="project" value="TreeGrafter"/>
</dbReference>
<evidence type="ECO:0000256" key="2">
    <source>
        <dbReference type="ARBA" id="ARBA00022475"/>
    </source>
</evidence>
<evidence type="ECO:0000256" key="5">
    <source>
        <dbReference type="ARBA" id="ARBA00023136"/>
    </source>
</evidence>
<keyword evidence="2" id="KW-1003">Cell membrane</keyword>
<keyword evidence="4" id="KW-1133">Transmembrane helix</keyword>
<comment type="subcellular location">
    <subcellularLocation>
        <location evidence="1">Cell membrane</location>
        <topology evidence="1">Multi-pass membrane protein</topology>
    </subcellularLocation>
</comment>
<sequence>MRLWVFVGSYYLKYFGIILCALEFFFIGIDSLQYAEKFPTAANLLLLFFVYDGLYALNYTLPLSLLLALVLFYTAFIHSNQYTALLSIGYPIKQILKPMLAINALFIIIFVGLSATPFVYMQEKAEAIIYKDNAGNISQNLLVKYNNDYVYFGKINPLLQSASNVKIFTLQNKQLKTFAQAPSANFEGKFWVLRGVSFLTLPNPFVLGPKGLKVQKLPVLKTLKGFRPKVLDTIYQNKPAVSITDALRSLHVLYRQKADTKKIRGFLYVSILLPFFVPLTAILIAYHTPKLARYENLALLSLKFILLSLVLWGLFFAMGKFSISGVFLPEAGVLGPFLTLMAIAMHYYKRLNTKL</sequence>
<dbReference type="PANTHER" id="PTHR33529:SF6">
    <property type="entry name" value="YJGP_YJGQ FAMILY PERMEASE"/>
    <property type="match status" value="1"/>
</dbReference>
<keyword evidence="7" id="KW-1185">Reference proteome</keyword>
<evidence type="ECO:0000313" key="6">
    <source>
        <dbReference type="EMBL" id="CRI34146.1"/>
    </source>
</evidence>
<evidence type="ECO:0000256" key="3">
    <source>
        <dbReference type="ARBA" id="ARBA00022692"/>
    </source>
</evidence>
<evidence type="ECO:0000313" key="7">
    <source>
        <dbReference type="Proteomes" id="UP000046090"/>
    </source>
</evidence>
<dbReference type="PANTHER" id="PTHR33529">
    <property type="entry name" value="SLR0882 PROTEIN-RELATED"/>
    <property type="match status" value="1"/>
</dbReference>
<reference evidence="7" key="1">
    <citation type="submission" date="2014-12" db="EMBL/GenBank/DDBJ databases">
        <authorList>
            <person name="Smet A."/>
        </authorList>
    </citation>
    <scope>NUCLEOTIDE SEQUENCE [LARGE SCALE GENOMIC DNA]</scope>
</reference>
<dbReference type="Proteomes" id="UP000046090">
    <property type="component" value="Unassembled WGS sequence"/>
</dbReference>
<keyword evidence="5" id="KW-0472">Membrane</keyword>
<evidence type="ECO:0000256" key="4">
    <source>
        <dbReference type="ARBA" id="ARBA00022989"/>
    </source>
</evidence>
<dbReference type="Pfam" id="PF03739">
    <property type="entry name" value="LptF_LptG"/>
    <property type="match status" value="1"/>
</dbReference>
<dbReference type="GO" id="GO:0043190">
    <property type="term" value="C:ATP-binding cassette (ABC) transporter complex"/>
    <property type="evidence" value="ECO:0007669"/>
    <property type="project" value="TreeGrafter"/>
</dbReference>
<dbReference type="AlphaFoldDB" id="A0A0K2XPH7"/>
<gene>
    <name evidence="6" type="ORF">HHE01_09920</name>
</gene>
<name>A0A0K2XPH7_HELHE</name>
<dbReference type="GeneID" id="76196742"/>
<dbReference type="InterPro" id="IPR005495">
    <property type="entry name" value="LptG/LptF_permease"/>
</dbReference>
<keyword evidence="3" id="KW-0812">Transmembrane</keyword>
<proteinExistence type="predicted"/>